<keyword evidence="5" id="KW-0539">Nucleus</keyword>
<keyword evidence="3" id="KW-0238">DNA-binding</keyword>
<evidence type="ECO:0000256" key="1">
    <source>
        <dbReference type="ARBA" id="ARBA00004123"/>
    </source>
</evidence>
<evidence type="ECO:0000256" key="6">
    <source>
        <dbReference type="SAM" id="MobiDB-lite"/>
    </source>
</evidence>
<evidence type="ECO:0000256" key="2">
    <source>
        <dbReference type="ARBA" id="ARBA00023015"/>
    </source>
</evidence>
<dbReference type="InterPro" id="IPR036955">
    <property type="entry name" value="AP2/ERF_dom_sf"/>
</dbReference>
<feature type="region of interest" description="Disordered" evidence="6">
    <location>
        <begin position="129"/>
        <end position="229"/>
    </location>
</feature>
<dbReference type="GO" id="GO:0003677">
    <property type="term" value="F:DNA binding"/>
    <property type="evidence" value="ECO:0007669"/>
    <property type="project" value="UniProtKB-KW"/>
</dbReference>
<accession>A0A2G5D699</accession>
<dbReference type="CDD" id="cd00018">
    <property type="entry name" value="AP2"/>
    <property type="match status" value="1"/>
</dbReference>
<feature type="compositionally biased region" description="Basic and acidic residues" evidence="6">
    <location>
        <begin position="196"/>
        <end position="206"/>
    </location>
</feature>
<organism evidence="8 9">
    <name type="scientific">Aquilegia coerulea</name>
    <name type="common">Rocky mountain columbine</name>
    <dbReference type="NCBI Taxonomy" id="218851"/>
    <lineage>
        <taxon>Eukaryota</taxon>
        <taxon>Viridiplantae</taxon>
        <taxon>Streptophyta</taxon>
        <taxon>Embryophyta</taxon>
        <taxon>Tracheophyta</taxon>
        <taxon>Spermatophyta</taxon>
        <taxon>Magnoliopsida</taxon>
        <taxon>Ranunculales</taxon>
        <taxon>Ranunculaceae</taxon>
        <taxon>Thalictroideae</taxon>
        <taxon>Aquilegia</taxon>
    </lineage>
</organism>
<dbReference type="GO" id="GO:0003700">
    <property type="term" value="F:DNA-binding transcription factor activity"/>
    <property type="evidence" value="ECO:0007669"/>
    <property type="project" value="InterPro"/>
</dbReference>
<dbReference type="GO" id="GO:0005634">
    <property type="term" value="C:nucleus"/>
    <property type="evidence" value="ECO:0007669"/>
    <property type="project" value="UniProtKB-SubCell"/>
</dbReference>
<protein>
    <recommendedName>
        <fullName evidence="7">AP2/ERF domain-containing protein</fullName>
    </recommendedName>
</protein>
<dbReference type="EMBL" id="KZ305044">
    <property type="protein sequence ID" value="PIA39050.1"/>
    <property type="molecule type" value="Genomic_DNA"/>
</dbReference>
<keyword evidence="4" id="KW-0804">Transcription</keyword>
<proteinExistence type="predicted"/>
<evidence type="ECO:0000256" key="4">
    <source>
        <dbReference type="ARBA" id="ARBA00023163"/>
    </source>
</evidence>
<dbReference type="Pfam" id="PF00847">
    <property type="entry name" value="AP2"/>
    <property type="match status" value="1"/>
</dbReference>
<sequence>MPPRGRGSVVVAATTTAAAATTDTAAAKNQSKEVKFRGVRKRPWGRYAAEIRDPWKKTRVWLGTFDSAEDAARAYDAAARSLRGPKARTNFTSPPTNFPHHHLGFQQQQQNFNDPQYNHHQHRFLHQEQEHQDQLIQVVQRPTSSSHSSTIESFTGTRGTRVSSVAAISAPRRREHPPVLPDDCHSQCDSSSSVIDGDRDNGDRDIASSSFNKPPRPFDLNFPPLDDADITSDDFQSTALCL</sequence>
<dbReference type="PRINTS" id="PR00367">
    <property type="entry name" value="ETHRSPELEMNT"/>
</dbReference>
<reference evidence="8 9" key="1">
    <citation type="submission" date="2017-09" db="EMBL/GenBank/DDBJ databases">
        <title>WGS assembly of Aquilegia coerulea Goldsmith.</title>
        <authorList>
            <person name="Hodges S."/>
            <person name="Kramer E."/>
            <person name="Nordborg M."/>
            <person name="Tomkins J."/>
            <person name="Borevitz J."/>
            <person name="Derieg N."/>
            <person name="Yan J."/>
            <person name="Mihaltcheva S."/>
            <person name="Hayes R.D."/>
            <person name="Rokhsar D."/>
        </authorList>
    </citation>
    <scope>NUCLEOTIDE SEQUENCE [LARGE SCALE GENOMIC DNA]</scope>
    <source>
        <strain evidence="9">cv. Goldsmith</strain>
    </source>
</reference>
<dbReference type="InterPro" id="IPR016177">
    <property type="entry name" value="DNA-bd_dom_sf"/>
</dbReference>
<dbReference type="Proteomes" id="UP000230069">
    <property type="component" value="Unassembled WGS sequence"/>
</dbReference>
<dbReference type="PROSITE" id="PS51032">
    <property type="entry name" value="AP2_ERF"/>
    <property type="match status" value="1"/>
</dbReference>
<dbReference type="PANTHER" id="PTHR31677">
    <property type="entry name" value="AP2 DOMAIN CLASS TRANSCRIPTION FACTOR"/>
    <property type="match status" value="1"/>
</dbReference>
<keyword evidence="2" id="KW-0805">Transcription regulation</keyword>
<dbReference type="STRING" id="218851.A0A2G5D699"/>
<dbReference type="PANTHER" id="PTHR31677:SF252">
    <property type="entry name" value="ETHYLENE-RESPONSIVE TRANSCRIPTION FACTOR 3"/>
    <property type="match status" value="1"/>
</dbReference>
<evidence type="ECO:0000259" key="7">
    <source>
        <dbReference type="PROSITE" id="PS51032"/>
    </source>
</evidence>
<keyword evidence="9" id="KW-1185">Reference proteome</keyword>
<dbReference type="OrthoDB" id="1931494at2759"/>
<gene>
    <name evidence="8" type="ORF">AQUCO_02700311v1</name>
</gene>
<evidence type="ECO:0000313" key="8">
    <source>
        <dbReference type="EMBL" id="PIA39050.1"/>
    </source>
</evidence>
<dbReference type="SUPFAM" id="SSF54171">
    <property type="entry name" value="DNA-binding domain"/>
    <property type="match status" value="1"/>
</dbReference>
<evidence type="ECO:0000256" key="5">
    <source>
        <dbReference type="ARBA" id="ARBA00023242"/>
    </source>
</evidence>
<dbReference type="FunFam" id="3.30.730.10:FF:000001">
    <property type="entry name" value="Ethylene-responsive transcription factor 2"/>
    <property type="match status" value="1"/>
</dbReference>
<dbReference type="AlphaFoldDB" id="A0A2G5D699"/>
<evidence type="ECO:0000313" key="9">
    <source>
        <dbReference type="Proteomes" id="UP000230069"/>
    </source>
</evidence>
<dbReference type="InParanoid" id="A0A2G5D699"/>
<dbReference type="SMART" id="SM00380">
    <property type="entry name" value="AP2"/>
    <property type="match status" value="1"/>
</dbReference>
<dbReference type="Gene3D" id="3.30.730.10">
    <property type="entry name" value="AP2/ERF domain"/>
    <property type="match status" value="1"/>
</dbReference>
<name>A0A2G5D699_AQUCA</name>
<dbReference type="FunCoup" id="A0A2G5D699">
    <property type="interactions" value="1847"/>
</dbReference>
<feature type="compositionally biased region" description="Low complexity" evidence="6">
    <location>
        <begin position="143"/>
        <end position="155"/>
    </location>
</feature>
<comment type="subcellular location">
    <subcellularLocation>
        <location evidence="1">Nucleus</location>
    </subcellularLocation>
</comment>
<dbReference type="InterPro" id="IPR001471">
    <property type="entry name" value="AP2/ERF_dom"/>
</dbReference>
<feature type="domain" description="AP2/ERF" evidence="7">
    <location>
        <begin position="35"/>
        <end position="92"/>
    </location>
</feature>
<evidence type="ECO:0000256" key="3">
    <source>
        <dbReference type="ARBA" id="ARBA00023125"/>
    </source>
</evidence>